<dbReference type="AlphaFoldDB" id="A0AAN9RAG5"/>
<keyword evidence="2" id="KW-1185">Reference proteome</keyword>
<accession>A0AAN9RAG5</accession>
<reference evidence="1 2" key="1">
    <citation type="submission" date="2024-01" db="EMBL/GenBank/DDBJ databases">
        <title>The genomes of 5 underutilized Papilionoideae crops provide insights into root nodulation and disease resistanc.</title>
        <authorList>
            <person name="Jiang F."/>
        </authorList>
    </citation>
    <scope>NUCLEOTIDE SEQUENCE [LARGE SCALE GENOMIC DNA]</scope>
    <source>
        <strain evidence="1">DUOXIRENSHENG_FW03</strain>
        <tissue evidence="1">Leaves</tissue>
    </source>
</reference>
<name>A0AAN9RAG5_PSOTE</name>
<organism evidence="1 2">
    <name type="scientific">Psophocarpus tetragonolobus</name>
    <name type="common">Winged bean</name>
    <name type="synonym">Dolichos tetragonolobus</name>
    <dbReference type="NCBI Taxonomy" id="3891"/>
    <lineage>
        <taxon>Eukaryota</taxon>
        <taxon>Viridiplantae</taxon>
        <taxon>Streptophyta</taxon>
        <taxon>Embryophyta</taxon>
        <taxon>Tracheophyta</taxon>
        <taxon>Spermatophyta</taxon>
        <taxon>Magnoliopsida</taxon>
        <taxon>eudicotyledons</taxon>
        <taxon>Gunneridae</taxon>
        <taxon>Pentapetalae</taxon>
        <taxon>rosids</taxon>
        <taxon>fabids</taxon>
        <taxon>Fabales</taxon>
        <taxon>Fabaceae</taxon>
        <taxon>Papilionoideae</taxon>
        <taxon>50 kb inversion clade</taxon>
        <taxon>NPAAA clade</taxon>
        <taxon>indigoferoid/millettioid clade</taxon>
        <taxon>Phaseoleae</taxon>
        <taxon>Psophocarpus</taxon>
    </lineage>
</organism>
<evidence type="ECO:0000313" key="2">
    <source>
        <dbReference type="Proteomes" id="UP001386955"/>
    </source>
</evidence>
<evidence type="ECO:0000313" key="1">
    <source>
        <dbReference type="EMBL" id="KAK7365237.1"/>
    </source>
</evidence>
<gene>
    <name evidence="1" type="ORF">VNO78_40081</name>
</gene>
<proteinExistence type="predicted"/>
<dbReference type="EMBL" id="JAYMYS010000362">
    <property type="protein sequence ID" value="KAK7365237.1"/>
    <property type="molecule type" value="Genomic_DNA"/>
</dbReference>
<dbReference type="Proteomes" id="UP001386955">
    <property type="component" value="Unassembled WGS sequence"/>
</dbReference>
<protein>
    <submittedName>
        <fullName evidence="1">Uncharacterized protein</fullName>
    </submittedName>
</protein>
<comment type="caution">
    <text evidence="1">The sequence shown here is derived from an EMBL/GenBank/DDBJ whole genome shotgun (WGS) entry which is preliminary data.</text>
</comment>
<sequence>MGMDQGAGVVSNKYEMAKVNKRAFATVIPAPRISVKRMIFESVVQFFVRLFPCDPSDYGFVTILNVVIKNCKCSENMKRKSF</sequence>